<keyword evidence="3" id="KW-1185">Reference proteome</keyword>
<comment type="caution">
    <text evidence="2">The sequence shown here is derived from an EMBL/GenBank/DDBJ whole genome shotgun (WGS) entry which is preliminary data.</text>
</comment>
<evidence type="ECO:0000259" key="1">
    <source>
        <dbReference type="Pfam" id="PF06114"/>
    </source>
</evidence>
<dbReference type="Gene3D" id="1.10.10.2910">
    <property type="match status" value="1"/>
</dbReference>
<dbReference type="InterPro" id="IPR010359">
    <property type="entry name" value="IrrE_HExxH"/>
</dbReference>
<dbReference type="PANTHER" id="PTHR43236:SF2">
    <property type="entry name" value="BLL0069 PROTEIN"/>
    <property type="match status" value="1"/>
</dbReference>
<dbReference type="Proteomes" id="UP000253918">
    <property type="component" value="Unassembled WGS sequence"/>
</dbReference>
<evidence type="ECO:0000313" key="2">
    <source>
        <dbReference type="EMBL" id="RDE04192.1"/>
    </source>
</evidence>
<organism evidence="2 3">
    <name type="scientific">Sphingomonas aracearum</name>
    <dbReference type="NCBI Taxonomy" id="2283317"/>
    <lineage>
        <taxon>Bacteria</taxon>
        <taxon>Pseudomonadati</taxon>
        <taxon>Pseudomonadota</taxon>
        <taxon>Alphaproteobacteria</taxon>
        <taxon>Sphingomonadales</taxon>
        <taxon>Sphingomonadaceae</taxon>
        <taxon>Sphingomonas</taxon>
    </lineage>
</organism>
<dbReference type="AlphaFoldDB" id="A0A369VT11"/>
<dbReference type="InterPro" id="IPR052345">
    <property type="entry name" value="Rad_response_metalloprotease"/>
</dbReference>
<gene>
    <name evidence="2" type="ORF">DVW87_17405</name>
</gene>
<accession>A0A369VT11</accession>
<dbReference type="OrthoDB" id="9794834at2"/>
<sequence>MLPVALPFTGIDASARCSALRSGSKDGSSWNTKSAVGKWVASACRWASSIGGCALRSDPRRRRFSIAHELGHWQHHRGRSSVCRASEIGSVSQGGAGIERQADNYAADLLMPAYLFRPFAAAHRRPSFEAIDALAAAFSTSRLATALRFIDHSPWPCMIFCHGQNERRWFRRNGGIPDQWFPRDDLDPESDAMDVLYGKIDGSRPTIIGADAWFDRRGADRFELTEECVKGFGNDVLALLTLKDQMLD</sequence>
<protein>
    <submittedName>
        <fullName evidence="2">ImmA/IrrE family metallo-endopeptidase</fullName>
    </submittedName>
</protein>
<dbReference type="PANTHER" id="PTHR43236">
    <property type="entry name" value="ANTITOXIN HIGA1"/>
    <property type="match status" value="1"/>
</dbReference>
<feature type="domain" description="IrrE N-terminal-like" evidence="1">
    <location>
        <begin position="57"/>
        <end position="148"/>
    </location>
</feature>
<dbReference type="Pfam" id="PF06114">
    <property type="entry name" value="Peptidase_M78"/>
    <property type="match status" value="1"/>
</dbReference>
<evidence type="ECO:0000313" key="3">
    <source>
        <dbReference type="Proteomes" id="UP000253918"/>
    </source>
</evidence>
<name>A0A369VT11_9SPHN</name>
<proteinExistence type="predicted"/>
<dbReference type="EMBL" id="QQNB01000006">
    <property type="protein sequence ID" value="RDE04192.1"/>
    <property type="molecule type" value="Genomic_DNA"/>
</dbReference>
<reference evidence="2 3" key="1">
    <citation type="submission" date="2018-07" db="EMBL/GenBank/DDBJ databases">
        <title>a novel species of Sphingomonas isolated from the rhizosphere soil of Araceae plant.</title>
        <authorList>
            <person name="Zhiyong W."/>
            <person name="Qinglan Z."/>
            <person name="Zhiwei F."/>
            <person name="Ding X."/>
            <person name="Gejiao W."/>
            <person name="Shixue Z."/>
        </authorList>
    </citation>
    <scope>NUCLEOTIDE SEQUENCE [LARGE SCALE GENOMIC DNA]</scope>
    <source>
        <strain evidence="2 3">WZY 27</strain>
    </source>
</reference>